<dbReference type="InterPro" id="IPR029063">
    <property type="entry name" value="SAM-dependent_MTases_sf"/>
</dbReference>
<name>A0A1W2BUV2_9BACT</name>
<evidence type="ECO:0000313" key="4">
    <source>
        <dbReference type="Proteomes" id="UP000192418"/>
    </source>
</evidence>
<protein>
    <submittedName>
        <fullName evidence="3">Methyltransferase domain-containing protein</fullName>
    </submittedName>
</protein>
<dbReference type="Pfam" id="PF13649">
    <property type="entry name" value="Methyltransf_25"/>
    <property type="match status" value="1"/>
</dbReference>
<gene>
    <name evidence="3" type="ORF">SAMN02746065_109143</name>
</gene>
<accession>A0A1W2BUV2</accession>
<evidence type="ECO:0000259" key="2">
    <source>
        <dbReference type="Pfam" id="PF13649"/>
    </source>
</evidence>
<evidence type="ECO:0000256" key="1">
    <source>
        <dbReference type="SAM" id="MobiDB-lite"/>
    </source>
</evidence>
<dbReference type="AlphaFoldDB" id="A0A1W2BUV2"/>
<dbReference type="STRING" id="1121400.SAMN02746065_109143"/>
<dbReference type="GO" id="GO:0008168">
    <property type="term" value="F:methyltransferase activity"/>
    <property type="evidence" value="ECO:0007669"/>
    <property type="project" value="UniProtKB-KW"/>
</dbReference>
<keyword evidence="3" id="KW-0489">Methyltransferase</keyword>
<proteinExistence type="predicted"/>
<feature type="domain" description="Methyltransferase" evidence="2">
    <location>
        <begin position="70"/>
        <end position="149"/>
    </location>
</feature>
<dbReference type="GO" id="GO:0032259">
    <property type="term" value="P:methylation"/>
    <property type="evidence" value="ECO:0007669"/>
    <property type="project" value="UniProtKB-KW"/>
</dbReference>
<keyword evidence="3" id="KW-0808">Transferase</keyword>
<dbReference type="SUPFAM" id="SSF53335">
    <property type="entry name" value="S-adenosyl-L-methionine-dependent methyltransferases"/>
    <property type="match status" value="1"/>
</dbReference>
<sequence>MSESKLKVSLPPHQSRNNMKISGGIKENGIIIGNTYDKYGSQNPIVQWMMTNFKSALSELVSMASPNTIHEIGCGEGHWVLNWNKQGFLARGSDFSEKIIEIARKNASTHGVPPSIFTPRSIYDIKPHRDSADLLVCCEVLEHLEKPEAGLYALQCVTTKHIIISVPREPIWCFLNLIRGKYLHQWGNTPGHIQHWSHKQFIQLVSNYFHIVKIKAPLPWIMLLCRMK</sequence>
<dbReference type="Proteomes" id="UP000192418">
    <property type="component" value="Unassembled WGS sequence"/>
</dbReference>
<evidence type="ECO:0000313" key="3">
    <source>
        <dbReference type="EMBL" id="SMC76514.1"/>
    </source>
</evidence>
<dbReference type="EMBL" id="FWXY01000009">
    <property type="protein sequence ID" value="SMC76514.1"/>
    <property type="molecule type" value="Genomic_DNA"/>
</dbReference>
<dbReference type="InterPro" id="IPR041698">
    <property type="entry name" value="Methyltransf_25"/>
</dbReference>
<reference evidence="3 4" key="1">
    <citation type="submission" date="2017-04" db="EMBL/GenBank/DDBJ databases">
        <authorList>
            <person name="Afonso C.L."/>
            <person name="Miller P.J."/>
            <person name="Scott M.A."/>
            <person name="Spackman E."/>
            <person name="Goraichik I."/>
            <person name="Dimitrov K.M."/>
            <person name="Suarez D.L."/>
            <person name="Swayne D.E."/>
        </authorList>
    </citation>
    <scope>NUCLEOTIDE SEQUENCE [LARGE SCALE GENOMIC DNA]</scope>
    <source>
        <strain evidence="3 4">DSM 3385</strain>
    </source>
</reference>
<dbReference type="RefSeq" id="WP_212637887.1">
    <property type="nucleotide sequence ID" value="NZ_FWXY01000009.1"/>
</dbReference>
<organism evidence="3 4">
    <name type="scientific">Desulfocicer vacuolatum DSM 3385</name>
    <dbReference type="NCBI Taxonomy" id="1121400"/>
    <lineage>
        <taxon>Bacteria</taxon>
        <taxon>Pseudomonadati</taxon>
        <taxon>Thermodesulfobacteriota</taxon>
        <taxon>Desulfobacteria</taxon>
        <taxon>Desulfobacterales</taxon>
        <taxon>Desulfobacteraceae</taxon>
        <taxon>Desulfocicer</taxon>
    </lineage>
</organism>
<dbReference type="Gene3D" id="3.40.50.150">
    <property type="entry name" value="Vaccinia Virus protein VP39"/>
    <property type="match status" value="1"/>
</dbReference>
<feature type="region of interest" description="Disordered" evidence="1">
    <location>
        <begin position="1"/>
        <end position="21"/>
    </location>
</feature>
<keyword evidence="4" id="KW-1185">Reference proteome</keyword>